<dbReference type="GO" id="GO:0035438">
    <property type="term" value="F:cyclic-di-GMP binding"/>
    <property type="evidence" value="ECO:0007669"/>
    <property type="project" value="InterPro"/>
</dbReference>
<protein>
    <submittedName>
        <fullName evidence="2">PilZ domain-containing protein</fullName>
    </submittedName>
</protein>
<feature type="domain" description="PilZ" evidence="1">
    <location>
        <begin position="3"/>
        <end position="95"/>
    </location>
</feature>
<dbReference type="OrthoDB" id="7572274at2"/>
<dbReference type="Pfam" id="PF07238">
    <property type="entry name" value="PilZ"/>
    <property type="match status" value="1"/>
</dbReference>
<sequence length="181" mass="19377">MTDRRHDERIEVHLSARIRPELSIVLDLEGASGDAIHNVIVTDLSGGGFAMLVNVSLFLGASVMIDVPLIGWREARVVWMGEKRIGCQFAQPLSALELKGAVASDDGFIETFPGLASRIGEEISAAQFAMPQAGGAIIELHLVVRMSEQGIEVMPVSPSDDVIEAQPARVQLTNPAAKTGH</sequence>
<evidence type="ECO:0000313" key="3">
    <source>
        <dbReference type="Proteomes" id="UP000282971"/>
    </source>
</evidence>
<dbReference type="InterPro" id="IPR009875">
    <property type="entry name" value="PilZ_domain"/>
</dbReference>
<reference evidence="2 3" key="1">
    <citation type="submission" date="2019-01" db="EMBL/GenBank/DDBJ databases">
        <authorList>
            <person name="Chen W.-M."/>
        </authorList>
    </citation>
    <scope>NUCLEOTIDE SEQUENCE [LARGE SCALE GENOMIC DNA]</scope>
    <source>
        <strain evidence="2 3">CCP-7</strain>
    </source>
</reference>
<dbReference type="RefSeq" id="WP_127743250.1">
    <property type="nucleotide sequence ID" value="NZ_SACN01000001.1"/>
</dbReference>
<evidence type="ECO:0000313" key="2">
    <source>
        <dbReference type="EMBL" id="RVT94079.1"/>
    </source>
</evidence>
<comment type="caution">
    <text evidence="2">The sequence shown here is derived from an EMBL/GenBank/DDBJ whole genome shotgun (WGS) entry which is preliminary data.</text>
</comment>
<accession>A0A437M8U6</accession>
<evidence type="ECO:0000259" key="1">
    <source>
        <dbReference type="Pfam" id="PF07238"/>
    </source>
</evidence>
<dbReference type="EMBL" id="SACN01000001">
    <property type="protein sequence ID" value="RVT94079.1"/>
    <property type="molecule type" value="Genomic_DNA"/>
</dbReference>
<dbReference type="SUPFAM" id="SSF141371">
    <property type="entry name" value="PilZ domain-like"/>
    <property type="match status" value="1"/>
</dbReference>
<keyword evidence="3" id="KW-1185">Reference proteome</keyword>
<organism evidence="2 3">
    <name type="scientific">Sphingomonas crocodyli</name>
    <dbReference type="NCBI Taxonomy" id="1979270"/>
    <lineage>
        <taxon>Bacteria</taxon>
        <taxon>Pseudomonadati</taxon>
        <taxon>Pseudomonadota</taxon>
        <taxon>Alphaproteobacteria</taxon>
        <taxon>Sphingomonadales</taxon>
        <taxon>Sphingomonadaceae</taxon>
        <taxon>Sphingomonas</taxon>
    </lineage>
</organism>
<proteinExistence type="predicted"/>
<dbReference type="Proteomes" id="UP000282971">
    <property type="component" value="Unassembled WGS sequence"/>
</dbReference>
<name>A0A437M8U6_9SPHN</name>
<dbReference type="AlphaFoldDB" id="A0A437M8U6"/>
<gene>
    <name evidence="2" type="ORF">EOD43_09560</name>
</gene>